<feature type="region of interest" description="Disordered" evidence="1">
    <location>
        <begin position="26"/>
        <end position="47"/>
    </location>
</feature>
<proteinExistence type="predicted"/>
<dbReference type="Proteomes" id="UP001266305">
    <property type="component" value="Unassembled WGS sequence"/>
</dbReference>
<protein>
    <submittedName>
        <fullName evidence="2">Uncharacterized protein</fullName>
    </submittedName>
</protein>
<sequence length="136" mass="14055">INGLVTPKDLQHECFSSGGERLYARGLSSHSSRDECSRGTGDTGRAQQEAPMNICSCHLVGSAPSAFSGAILQGSSLNPPQPHPDSGYCKVILSSPSPRDHLSDGNSQIRTCSSGLSGAPCHKADTPQAGVPDAPK</sequence>
<feature type="non-terminal residue" evidence="2">
    <location>
        <position position="1"/>
    </location>
</feature>
<accession>A0ABQ9WIZ4</accession>
<evidence type="ECO:0000313" key="3">
    <source>
        <dbReference type="Proteomes" id="UP001266305"/>
    </source>
</evidence>
<evidence type="ECO:0000256" key="1">
    <source>
        <dbReference type="SAM" id="MobiDB-lite"/>
    </source>
</evidence>
<gene>
    <name evidence="2" type="ORF">P7K49_003017</name>
</gene>
<reference evidence="2 3" key="1">
    <citation type="submission" date="2023-05" db="EMBL/GenBank/DDBJ databases">
        <title>B98-5 Cell Line De Novo Hybrid Assembly: An Optical Mapping Approach.</title>
        <authorList>
            <person name="Kananen K."/>
            <person name="Auerbach J.A."/>
            <person name="Kautto E."/>
            <person name="Blachly J.S."/>
        </authorList>
    </citation>
    <scope>NUCLEOTIDE SEQUENCE [LARGE SCALE GENOMIC DNA]</scope>
    <source>
        <strain evidence="2">B95-8</strain>
        <tissue evidence="2">Cell line</tissue>
    </source>
</reference>
<organism evidence="2 3">
    <name type="scientific">Saguinus oedipus</name>
    <name type="common">Cotton-top tamarin</name>
    <name type="synonym">Oedipomidas oedipus</name>
    <dbReference type="NCBI Taxonomy" id="9490"/>
    <lineage>
        <taxon>Eukaryota</taxon>
        <taxon>Metazoa</taxon>
        <taxon>Chordata</taxon>
        <taxon>Craniata</taxon>
        <taxon>Vertebrata</taxon>
        <taxon>Euteleostomi</taxon>
        <taxon>Mammalia</taxon>
        <taxon>Eutheria</taxon>
        <taxon>Euarchontoglires</taxon>
        <taxon>Primates</taxon>
        <taxon>Haplorrhini</taxon>
        <taxon>Platyrrhini</taxon>
        <taxon>Cebidae</taxon>
        <taxon>Callitrichinae</taxon>
        <taxon>Saguinus</taxon>
    </lineage>
</organism>
<feature type="region of interest" description="Disordered" evidence="1">
    <location>
        <begin position="114"/>
        <end position="136"/>
    </location>
</feature>
<evidence type="ECO:0000313" key="2">
    <source>
        <dbReference type="EMBL" id="KAK2121631.1"/>
    </source>
</evidence>
<name>A0ABQ9WIZ4_SAGOE</name>
<comment type="caution">
    <text evidence="2">The sequence shown here is derived from an EMBL/GenBank/DDBJ whole genome shotgun (WGS) entry which is preliminary data.</text>
</comment>
<dbReference type="EMBL" id="JASSZA010000001">
    <property type="protein sequence ID" value="KAK2121631.1"/>
    <property type="molecule type" value="Genomic_DNA"/>
</dbReference>
<keyword evidence="3" id="KW-1185">Reference proteome</keyword>